<dbReference type="Pfam" id="PF13411">
    <property type="entry name" value="MerR_1"/>
    <property type="match status" value="1"/>
</dbReference>
<dbReference type="SMART" id="SM00422">
    <property type="entry name" value="HTH_MERR"/>
    <property type="match status" value="1"/>
</dbReference>
<dbReference type="CDD" id="cd01106">
    <property type="entry name" value="HTH_TipAL-Mta"/>
    <property type="match status" value="1"/>
</dbReference>
<dbReference type="OrthoDB" id="9814833at2"/>
<dbReference type="STRING" id="217031.ABB05_15145"/>
<dbReference type="InterPro" id="IPR036244">
    <property type="entry name" value="TipA-like_antibiotic-bd"/>
</dbReference>
<dbReference type="Gene3D" id="1.10.490.50">
    <property type="entry name" value="Antibiotic binding domain of TipA-like multidrug resistance regulators"/>
    <property type="match status" value="1"/>
</dbReference>
<accession>A0A177ZLG3</accession>
<evidence type="ECO:0000259" key="5">
    <source>
        <dbReference type="PROSITE" id="PS50937"/>
    </source>
</evidence>
<dbReference type="PATRIC" id="fig|217031.6.peg.3258"/>
<evidence type="ECO:0000256" key="4">
    <source>
        <dbReference type="ARBA" id="ARBA00023163"/>
    </source>
</evidence>
<evidence type="ECO:0000256" key="2">
    <source>
        <dbReference type="ARBA" id="ARBA00023125"/>
    </source>
</evidence>
<dbReference type="PANTHER" id="PTHR30204:SF90">
    <property type="entry name" value="HTH-TYPE TRANSCRIPTIONAL ACTIVATOR MTA"/>
    <property type="match status" value="1"/>
</dbReference>
<dbReference type="EMBL" id="LDJR01000056">
    <property type="protein sequence ID" value="OAK68423.1"/>
    <property type="molecule type" value="Genomic_DNA"/>
</dbReference>
<dbReference type="InterPro" id="IPR047057">
    <property type="entry name" value="MerR_fam"/>
</dbReference>
<keyword evidence="4" id="KW-0804">Transcription</keyword>
<dbReference type="SUPFAM" id="SSF46955">
    <property type="entry name" value="Putative DNA-binding domain"/>
    <property type="match status" value="1"/>
</dbReference>
<dbReference type="GO" id="GO:0003700">
    <property type="term" value="F:DNA-binding transcription factor activity"/>
    <property type="evidence" value="ECO:0007669"/>
    <property type="project" value="InterPro"/>
</dbReference>
<reference evidence="6 7" key="1">
    <citation type="submission" date="2015-05" db="EMBL/GenBank/DDBJ databases">
        <title>Comparison of genome.</title>
        <authorList>
            <person name="Zheng Z."/>
            <person name="Sun M."/>
        </authorList>
    </citation>
    <scope>NUCLEOTIDE SEQUENCE [LARGE SCALE GENOMIC DNA]</scope>
    <source>
        <strain evidence="6 7">G25-74</strain>
    </source>
</reference>
<evidence type="ECO:0000256" key="1">
    <source>
        <dbReference type="ARBA" id="ARBA00023015"/>
    </source>
</evidence>
<sequence>MEYTISKLAKLAGVSTRTLRYYDEINLLRPARINHSGYRIYGQEEIDRLQQIRFFRELDVDLVTIVSIMNDPQFDKTNALQQHYAQLVNKRSHIDKLLHTLEKTIAHERGEYLMTNEEKFNAFKEKMIQENEDQYGVEIRQKYGEQTIEASNAKLRGMTEKEYADMKTLEKEIFQLIKQALVLNDPHSDVAQEAAAKHKEWLMYSWSTYSKEAHAGLAEIYVADERFQAYYEKIGKGATELLHNAILIFLEKNK</sequence>
<evidence type="ECO:0000256" key="3">
    <source>
        <dbReference type="ARBA" id="ARBA00023159"/>
    </source>
</evidence>
<dbReference type="AlphaFoldDB" id="A0A177ZLG3"/>
<name>A0A177ZLG3_9BACI</name>
<dbReference type="InterPro" id="IPR009061">
    <property type="entry name" value="DNA-bd_dom_put_sf"/>
</dbReference>
<keyword evidence="1" id="KW-0805">Transcription regulation</keyword>
<dbReference type="InterPro" id="IPR012925">
    <property type="entry name" value="TipAS_dom"/>
</dbReference>
<dbReference type="GO" id="GO:0003677">
    <property type="term" value="F:DNA binding"/>
    <property type="evidence" value="ECO:0007669"/>
    <property type="project" value="UniProtKB-KW"/>
</dbReference>
<gene>
    <name evidence="6" type="ORF">ABB05_15145</name>
</gene>
<keyword evidence="2" id="KW-0238">DNA-binding</keyword>
<dbReference type="PANTHER" id="PTHR30204">
    <property type="entry name" value="REDOX-CYCLING DRUG-SENSING TRANSCRIPTIONAL ACTIVATOR SOXR"/>
    <property type="match status" value="1"/>
</dbReference>
<keyword evidence="3" id="KW-0010">Activator</keyword>
<dbReference type="PRINTS" id="PR00040">
    <property type="entry name" value="HTHMERR"/>
</dbReference>
<dbReference type="RefSeq" id="WP_057988079.1">
    <property type="nucleotide sequence ID" value="NZ_LDJR01000056.1"/>
</dbReference>
<comment type="caution">
    <text evidence="6">The sequence shown here is derived from an EMBL/GenBank/DDBJ whole genome shotgun (WGS) entry which is preliminary data.</text>
</comment>
<dbReference type="Proteomes" id="UP000077881">
    <property type="component" value="Unassembled WGS sequence"/>
</dbReference>
<dbReference type="SUPFAM" id="SSF89082">
    <property type="entry name" value="Antibiotic binding domain of TipA-like multidrug resistance regulators"/>
    <property type="match status" value="1"/>
</dbReference>
<dbReference type="Pfam" id="PF07739">
    <property type="entry name" value="TipAS"/>
    <property type="match status" value="1"/>
</dbReference>
<protein>
    <submittedName>
        <fullName evidence="6">MerR family transcriptional regulator</fullName>
    </submittedName>
</protein>
<organism evidence="6 7">
    <name type="scientific">Lederbergia galactosidilytica</name>
    <dbReference type="NCBI Taxonomy" id="217031"/>
    <lineage>
        <taxon>Bacteria</taxon>
        <taxon>Bacillati</taxon>
        <taxon>Bacillota</taxon>
        <taxon>Bacilli</taxon>
        <taxon>Bacillales</taxon>
        <taxon>Bacillaceae</taxon>
        <taxon>Lederbergia</taxon>
    </lineage>
</organism>
<proteinExistence type="predicted"/>
<dbReference type="InterPro" id="IPR000551">
    <property type="entry name" value="MerR-type_HTH_dom"/>
</dbReference>
<dbReference type="PROSITE" id="PS00552">
    <property type="entry name" value="HTH_MERR_1"/>
    <property type="match status" value="1"/>
</dbReference>
<keyword evidence="7" id="KW-1185">Reference proteome</keyword>
<evidence type="ECO:0000313" key="7">
    <source>
        <dbReference type="Proteomes" id="UP000077881"/>
    </source>
</evidence>
<evidence type="ECO:0000313" key="6">
    <source>
        <dbReference type="EMBL" id="OAK68423.1"/>
    </source>
</evidence>
<dbReference type="PROSITE" id="PS50937">
    <property type="entry name" value="HTH_MERR_2"/>
    <property type="match status" value="1"/>
</dbReference>
<dbReference type="Gene3D" id="1.10.1660.10">
    <property type="match status" value="1"/>
</dbReference>
<feature type="domain" description="HTH merR-type" evidence="5">
    <location>
        <begin position="1"/>
        <end position="71"/>
    </location>
</feature>